<dbReference type="InterPro" id="IPR036390">
    <property type="entry name" value="WH_DNA-bd_sf"/>
</dbReference>
<proteinExistence type="predicted"/>
<evidence type="ECO:0000256" key="3">
    <source>
        <dbReference type="ARBA" id="ARBA00023163"/>
    </source>
</evidence>
<dbReference type="KEGG" id="tvl:FAZ95_06620"/>
<evidence type="ECO:0000256" key="2">
    <source>
        <dbReference type="ARBA" id="ARBA00023125"/>
    </source>
</evidence>
<dbReference type="SUPFAM" id="SSF46785">
    <property type="entry name" value="Winged helix' DNA-binding domain"/>
    <property type="match status" value="1"/>
</dbReference>
<dbReference type="OrthoDB" id="6195716at2"/>
<reference evidence="5 6" key="1">
    <citation type="submission" date="2019-05" db="EMBL/GenBank/DDBJ databases">
        <title>Burkholderia sp. DHOD12, isolated from subtropical forest soil.</title>
        <authorList>
            <person name="Gao Z.-H."/>
            <person name="Qiu L.-H."/>
        </authorList>
    </citation>
    <scope>NUCLEOTIDE SEQUENCE [LARGE SCALE GENOMIC DNA]</scope>
    <source>
        <strain evidence="5 6">DHOD12</strain>
    </source>
</reference>
<accession>A0A4P8IJE5</accession>
<evidence type="ECO:0000313" key="6">
    <source>
        <dbReference type="Proteomes" id="UP000298656"/>
    </source>
</evidence>
<dbReference type="PROSITE" id="PS50995">
    <property type="entry name" value="HTH_MARR_2"/>
    <property type="match status" value="1"/>
</dbReference>
<evidence type="ECO:0000256" key="1">
    <source>
        <dbReference type="ARBA" id="ARBA00023015"/>
    </source>
</evidence>
<dbReference type="EMBL" id="CP040077">
    <property type="protein sequence ID" value="QCP48888.1"/>
    <property type="molecule type" value="Genomic_DNA"/>
</dbReference>
<sequence length="173" mass="19054">MSNVQRTLGCMNEDIDNRRGYALNEVHAHVAQAGVDFSLLCNVESRFVRARAALLRELSRALSGLELGVNEANVLMAIGKGVAGSPTGLSEVVGVDSACMSRLLDRLEKRSLLQRSRSREDRRVVKVSLTEGGTRMYISLDQITPSLLNERFVRLSRAELLELQCLLGKLIGD</sequence>
<keyword evidence="6" id="KW-1185">Reference proteome</keyword>
<dbReference type="GO" id="GO:0003700">
    <property type="term" value="F:DNA-binding transcription factor activity"/>
    <property type="evidence" value="ECO:0007669"/>
    <property type="project" value="InterPro"/>
</dbReference>
<keyword evidence="1" id="KW-0805">Transcription regulation</keyword>
<dbReference type="Gene3D" id="1.10.10.10">
    <property type="entry name" value="Winged helix-like DNA-binding domain superfamily/Winged helix DNA-binding domain"/>
    <property type="match status" value="1"/>
</dbReference>
<dbReference type="PRINTS" id="PR00598">
    <property type="entry name" value="HTHMARR"/>
</dbReference>
<dbReference type="Proteomes" id="UP000298656">
    <property type="component" value="Chromosome 1"/>
</dbReference>
<evidence type="ECO:0000313" key="5">
    <source>
        <dbReference type="EMBL" id="QCP48888.1"/>
    </source>
</evidence>
<organism evidence="5 6">
    <name type="scientific">Trinickia violacea</name>
    <dbReference type="NCBI Taxonomy" id="2571746"/>
    <lineage>
        <taxon>Bacteria</taxon>
        <taxon>Pseudomonadati</taxon>
        <taxon>Pseudomonadota</taxon>
        <taxon>Betaproteobacteria</taxon>
        <taxon>Burkholderiales</taxon>
        <taxon>Burkholderiaceae</taxon>
        <taxon>Trinickia</taxon>
    </lineage>
</organism>
<dbReference type="GO" id="GO:0003677">
    <property type="term" value="F:DNA binding"/>
    <property type="evidence" value="ECO:0007669"/>
    <property type="project" value="UniProtKB-KW"/>
</dbReference>
<dbReference type="Pfam" id="PF01047">
    <property type="entry name" value="MarR"/>
    <property type="match status" value="1"/>
</dbReference>
<evidence type="ECO:0000259" key="4">
    <source>
        <dbReference type="PROSITE" id="PS50995"/>
    </source>
</evidence>
<keyword evidence="3" id="KW-0804">Transcription</keyword>
<protein>
    <submittedName>
        <fullName evidence="5">MarR family transcriptional regulator</fullName>
    </submittedName>
</protein>
<dbReference type="PANTHER" id="PTHR42756:SF1">
    <property type="entry name" value="TRANSCRIPTIONAL REPRESSOR OF EMRAB OPERON"/>
    <property type="match status" value="1"/>
</dbReference>
<dbReference type="InterPro" id="IPR000835">
    <property type="entry name" value="HTH_MarR-typ"/>
</dbReference>
<feature type="domain" description="HTH marR-type" evidence="4">
    <location>
        <begin position="37"/>
        <end position="172"/>
    </location>
</feature>
<gene>
    <name evidence="5" type="ORF">FAZ95_06620</name>
</gene>
<dbReference type="SMART" id="SM00347">
    <property type="entry name" value="HTH_MARR"/>
    <property type="match status" value="1"/>
</dbReference>
<dbReference type="InterPro" id="IPR036388">
    <property type="entry name" value="WH-like_DNA-bd_sf"/>
</dbReference>
<dbReference type="PANTHER" id="PTHR42756">
    <property type="entry name" value="TRANSCRIPTIONAL REGULATOR, MARR"/>
    <property type="match status" value="1"/>
</dbReference>
<dbReference type="AlphaFoldDB" id="A0A4P8IJE5"/>
<name>A0A4P8IJE5_9BURK</name>
<keyword evidence="2" id="KW-0238">DNA-binding</keyword>